<feature type="domain" description="Isochorismatase-like" evidence="1">
    <location>
        <begin position="10"/>
        <end position="162"/>
    </location>
</feature>
<proteinExistence type="predicted"/>
<dbReference type="InterPro" id="IPR053152">
    <property type="entry name" value="Hydrolase_YcaC-like"/>
</dbReference>
<comment type="caution">
    <text evidence="2">The sequence shown here is derived from an EMBL/GenBank/DDBJ whole genome shotgun (WGS) entry which is preliminary data.</text>
</comment>
<name>A0AAW8GAQ2_9GAMM</name>
<dbReference type="Gene3D" id="3.40.50.850">
    <property type="entry name" value="Isochorismatase-like"/>
    <property type="match status" value="1"/>
</dbReference>
<gene>
    <name evidence="2" type="ORF">QE383_001740</name>
</gene>
<dbReference type="Pfam" id="PF00857">
    <property type="entry name" value="Isochorismatase"/>
    <property type="match status" value="1"/>
</dbReference>
<dbReference type="PANTHER" id="PTHR43559:SF2">
    <property type="entry name" value="HOMOLOG OF SLSA IN STM"/>
    <property type="match status" value="1"/>
</dbReference>
<sequence length="204" mass="21573">MSVFADPNDAALLLVDHQAGLFQTVADIDLYRLRANVAALRDAAKLLAMPIITTASVPEGPNGPLVAETAKIEGATFVPRNGEVNAWDTPAFRQTVANTGRKTLVIAGVWTSVCVTFPALSALAEGYKVYAVIDASGDVSPQVAQIATMRMAQAGVTITTTNSLIAELQRTWQRNDATQYGALYASTTPPYATAMESFSAAHKA</sequence>
<dbReference type="RefSeq" id="WP_306992536.1">
    <property type="nucleotide sequence ID" value="NZ_JAUTBB010000001.1"/>
</dbReference>
<accession>A0AAW8GAQ2</accession>
<dbReference type="InterPro" id="IPR036380">
    <property type="entry name" value="Isochorismatase-like_sf"/>
</dbReference>
<evidence type="ECO:0000313" key="3">
    <source>
        <dbReference type="Proteomes" id="UP001234354"/>
    </source>
</evidence>
<dbReference type="EMBL" id="JAUTBB010000001">
    <property type="protein sequence ID" value="MDQ1119432.1"/>
    <property type="molecule type" value="Genomic_DNA"/>
</dbReference>
<organism evidence="2 3">
    <name type="scientific">Pseudoxanthomonas winnipegensis</name>
    <dbReference type="NCBI Taxonomy" id="2480810"/>
    <lineage>
        <taxon>Bacteria</taxon>
        <taxon>Pseudomonadati</taxon>
        <taxon>Pseudomonadota</taxon>
        <taxon>Gammaproteobacteria</taxon>
        <taxon>Lysobacterales</taxon>
        <taxon>Lysobacteraceae</taxon>
        <taxon>Pseudoxanthomonas</taxon>
    </lineage>
</organism>
<reference evidence="2" key="1">
    <citation type="submission" date="2023-07" db="EMBL/GenBank/DDBJ databases">
        <title>Functional and genomic diversity of the sorghum phyllosphere microbiome.</title>
        <authorList>
            <person name="Shade A."/>
        </authorList>
    </citation>
    <scope>NUCLEOTIDE SEQUENCE</scope>
    <source>
        <strain evidence="2">SORGH_AS_0908</strain>
    </source>
</reference>
<protein>
    <submittedName>
        <fullName evidence="2">Nicotinamidase-related amidase</fullName>
    </submittedName>
</protein>
<dbReference type="AlphaFoldDB" id="A0AAW8GAQ2"/>
<dbReference type="PANTHER" id="PTHR43559">
    <property type="entry name" value="HYDROLASE YCAC-RELATED"/>
    <property type="match status" value="1"/>
</dbReference>
<evidence type="ECO:0000259" key="1">
    <source>
        <dbReference type="Pfam" id="PF00857"/>
    </source>
</evidence>
<dbReference type="SUPFAM" id="SSF52499">
    <property type="entry name" value="Isochorismatase-like hydrolases"/>
    <property type="match status" value="1"/>
</dbReference>
<evidence type="ECO:0000313" key="2">
    <source>
        <dbReference type="EMBL" id="MDQ1119432.1"/>
    </source>
</evidence>
<dbReference type="Proteomes" id="UP001234354">
    <property type="component" value="Unassembled WGS sequence"/>
</dbReference>
<dbReference type="InterPro" id="IPR000868">
    <property type="entry name" value="Isochorismatase-like_dom"/>
</dbReference>